<proteinExistence type="predicted"/>
<gene>
    <name evidence="1" type="ORF">K3G42_011753</name>
</gene>
<dbReference type="Proteomes" id="UP000827872">
    <property type="component" value="Linkage Group LG08"/>
</dbReference>
<name>A0ACB8F854_9SAUR</name>
<protein>
    <submittedName>
        <fullName evidence="1">Uncharacterized protein</fullName>
    </submittedName>
</protein>
<reference evidence="1" key="1">
    <citation type="submission" date="2021-08" db="EMBL/GenBank/DDBJ databases">
        <title>The first chromosome-level gecko genome reveals the dynamic sex chromosomes of Neotropical dwarf geckos (Sphaerodactylidae: Sphaerodactylus).</title>
        <authorList>
            <person name="Pinto B.J."/>
            <person name="Keating S.E."/>
            <person name="Gamble T."/>
        </authorList>
    </citation>
    <scope>NUCLEOTIDE SEQUENCE</scope>
    <source>
        <strain evidence="1">TG3544</strain>
    </source>
</reference>
<evidence type="ECO:0000313" key="1">
    <source>
        <dbReference type="EMBL" id="KAH8001597.1"/>
    </source>
</evidence>
<dbReference type="EMBL" id="CM037621">
    <property type="protein sequence ID" value="KAH8001597.1"/>
    <property type="molecule type" value="Genomic_DNA"/>
</dbReference>
<comment type="caution">
    <text evidence="1">The sequence shown here is derived from an EMBL/GenBank/DDBJ whole genome shotgun (WGS) entry which is preliminary data.</text>
</comment>
<sequence>MESYFTDSPFLSAVPVPHPTLSDNMNLLSGGRKRNICWQQEGKGQEAMFHQQSSVCFLMDSNHRTVPHGLSAVVGFNGIGRWTFFLFPYSIIVHGLYLLGFSPSFS</sequence>
<evidence type="ECO:0000313" key="2">
    <source>
        <dbReference type="Proteomes" id="UP000827872"/>
    </source>
</evidence>
<keyword evidence="2" id="KW-1185">Reference proteome</keyword>
<organism evidence="1 2">
    <name type="scientific">Sphaerodactylus townsendi</name>
    <dbReference type="NCBI Taxonomy" id="933632"/>
    <lineage>
        <taxon>Eukaryota</taxon>
        <taxon>Metazoa</taxon>
        <taxon>Chordata</taxon>
        <taxon>Craniata</taxon>
        <taxon>Vertebrata</taxon>
        <taxon>Euteleostomi</taxon>
        <taxon>Lepidosauria</taxon>
        <taxon>Squamata</taxon>
        <taxon>Bifurcata</taxon>
        <taxon>Gekkota</taxon>
        <taxon>Sphaerodactylidae</taxon>
        <taxon>Sphaerodactylus</taxon>
    </lineage>
</organism>
<accession>A0ACB8F854</accession>